<dbReference type="Pfam" id="PF07648">
    <property type="entry name" value="Kazal_2"/>
    <property type="match status" value="1"/>
</dbReference>
<dbReference type="GeneTree" id="ENSGT00390000018436"/>
<organism evidence="11 12">
    <name type="scientific">Cyclopterus lumpus</name>
    <name type="common">Lumpsucker</name>
    <dbReference type="NCBI Taxonomy" id="8103"/>
    <lineage>
        <taxon>Eukaryota</taxon>
        <taxon>Metazoa</taxon>
        <taxon>Chordata</taxon>
        <taxon>Craniata</taxon>
        <taxon>Vertebrata</taxon>
        <taxon>Euteleostomi</taxon>
        <taxon>Actinopterygii</taxon>
        <taxon>Neopterygii</taxon>
        <taxon>Teleostei</taxon>
        <taxon>Neoteleostei</taxon>
        <taxon>Acanthomorphata</taxon>
        <taxon>Eupercaria</taxon>
        <taxon>Perciformes</taxon>
        <taxon>Cottioidei</taxon>
        <taxon>Cottales</taxon>
        <taxon>Cyclopteridae</taxon>
        <taxon>Cyclopterus</taxon>
    </lineage>
</organism>
<name>A0A8C2WLX3_CYCLU</name>
<feature type="region of interest" description="Disordered" evidence="8">
    <location>
        <begin position="235"/>
        <end position="282"/>
    </location>
</feature>
<evidence type="ECO:0000256" key="9">
    <source>
        <dbReference type="SAM" id="SignalP"/>
    </source>
</evidence>
<accession>A0A8C2WLX3</accession>
<dbReference type="FunFam" id="4.10.800.10:FF:000004">
    <property type="entry name" value="SPARC-related modular calcium-binding protein 1"/>
    <property type="match status" value="1"/>
</dbReference>
<feature type="compositionally biased region" description="Low complexity" evidence="8">
    <location>
        <begin position="249"/>
        <end position="282"/>
    </location>
</feature>
<dbReference type="SMART" id="SM00211">
    <property type="entry name" value="TY"/>
    <property type="match status" value="2"/>
</dbReference>
<feature type="disulfide bond" evidence="7">
    <location>
        <begin position="215"/>
        <end position="222"/>
    </location>
</feature>
<evidence type="ECO:0000256" key="1">
    <source>
        <dbReference type="ARBA" id="ARBA00004498"/>
    </source>
</evidence>
<dbReference type="CDD" id="cd00104">
    <property type="entry name" value="KAZAL_FS"/>
    <property type="match status" value="1"/>
</dbReference>
<dbReference type="Gene3D" id="3.30.60.30">
    <property type="match status" value="1"/>
</dbReference>
<evidence type="ECO:0000256" key="6">
    <source>
        <dbReference type="ARBA" id="ARBA00023180"/>
    </source>
</evidence>
<dbReference type="Gene3D" id="1.10.238.10">
    <property type="entry name" value="EF-hand"/>
    <property type="match status" value="1"/>
</dbReference>
<dbReference type="PROSITE" id="PS51162">
    <property type="entry name" value="THYROGLOBULIN_1_2"/>
    <property type="match status" value="2"/>
</dbReference>
<comment type="subcellular location">
    <subcellularLocation>
        <location evidence="1">Secreted</location>
        <location evidence="1">Extracellular space</location>
        <location evidence="1">Extracellular matrix</location>
    </subcellularLocation>
</comment>
<keyword evidence="6" id="KW-0325">Glycoprotein</keyword>
<dbReference type="Gene3D" id="4.10.800.10">
    <property type="entry name" value="Thyroglobulin type-1"/>
    <property type="match status" value="2"/>
</dbReference>
<dbReference type="PANTHER" id="PTHR12352">
    <property type="entry name" value="SECRETED MODULAR CALCIUM-BINDING PROTEIN"/>
    <property type="match status" value="1"/>
</dbReference>
<dbReference type="GO" id="GO:0005604">
    <property type="term" value="C:basement membrane"/>
    <property type="evidence" value="ECO:0007669"/>
    <property type="project" value="TreeGrafter"/>
</dbReference>
<feature type="disulfide bond" evidence="7">
    <location>
        <begin position="126"/>
        <end position="146"/>
    </location>
</feature>
<evidence type="ECO:0000259" key="10">
    <source>
        <dbReference type="PROSITE" id="PS51162"/>
    </source>
</evidence>
<dbReference type="Pfam" id="PF10591">
    <property type="entry name" value="SPARC_Ca_bdg"/>
    <property type="match status" value="1"/>
</dbReference>
<evidence type="ECO:0000256" key="3">
    <source>
        <dbReference type="ARBA" id="ARBA00022729"/>
    </source>
</evidence>
<dbReference type="GO" id="GO:0005615">
    <property type="term" value="C:extracellular space"/>
    <property type="evidence" value="ECO:0007669"/>
    <property type="project" value="TreeGrafter"/>
</dbReference>
<evidence type="ECO:0000256" key="4">
    <source>
        <dbReference type="ARBA" id="ARBA00022737"/>
    </source>
</evidence>
<evidence type="ECO:0000256" key="7">
    <source>
        <dbReference type="PROSITE-ProRule" id="PRU00500"/>
    </source>
</evidence>
<proteinExistence type="predicted"/>
<dbReference type="InterPro" id="IPR019577">
    <property type="entry name" value="SPARC/Testican_Ca-bd-dom"/>
</dbReference>
<comment type="caution">
    <text evidence="7">Lacks conserved residue(s) required for the propagation of feature annotation.</text>
</comment>
<evidence type="ECO:0000313" key="11">
    <source>
        <dbReference type="Ensembl" id="ENSCLMP00005005673.1"/>
    </source>
</evidence>
<dbReference type="PANTHER" id="PTHR12352:SF13">
    <property type="entry name" value="SPARC-RELATED MODULAR CALCIUM-BINDING PROTEIN 1"/>
    <property type="match status" value="1"/>
</dbReference>
<dbReference type="SMART" id="SM00280">
    <property type="entry name" value="KAZAL"/>
    <property type="match status" value="1"/>
</dbReference>
<reference evidence="11" key="2">
    <citation type="submission" date="2025-09" db="UniProtKB">
        <authorList>
            <consortium name="Ensembl"/>
        </authorList>
    </citation>
    <scope>IDENTIFICATION</scope>
</reference>
<dbReference type="InterPro" id="IPR036857">
    <property type="entry name" value="Thyroglobulin_1_sf"/>
</dbReference>
<evidence type="ECO:0000313" key="12">
    <source>
        <dbReference type="Proteomes" id="UP000694565"/>
    </source>
</evidence>
<dbReference type="Pfam" id="PF00086">
    <property type="entry name" value="Thyroglobulin_1"/>
    <property type="match status" value="2"/>
</dbReference>
<feature type="disulfide bond" evidence="7">
    <location>
        <begin position="117"/>
        <end position="124"/>
    </location>
</feature>
<dbReference type="InterPro" id="IPR011992">
    <property type="entry name" value="EF-hand-dom_pair"/>
</dbReference>
<keyword evidence="4" id="KW-0677">Repeat</keyword>
<feature type="compositionally biased region" description="Polar residues" evidence="8">
    <location>
        <begin position="235"/>
        <end position="248"/>
    </location>
</feature>
<dbReference type="InterPro" id="IPR051950">
    <property type="entry name" value="Dev_reg/Prot_inhib"/>
</dbReference>
<keyword evidence="5 7" id="KW-1015">Disulfide bond</keyword>
<keyword evidence="3 9" id="KW-0732">Signal</keyword>
<keyword evidence="2" id="KW-0964">Secreted</keyword>
<dbReference type="InterPro" id="IPR002350">
    <property type="entry name" value="Kazal_dom"/>
</dbReference>
<feature type="signal peptide" evidence="9">
    <location>
        <begin position="1"/>
        <end position="20"/>
    </location>
</feature>
<feature type="domain" description="Thyroglobulin type-1" evidence="10">
    <location>
        <begin position="182"/>
        <end position="245"/>
    </location>
</feature>
<dbReference type="AlphaFoldDB" id="A0A8C2WLX3"/>
<feature type="domain" description="Thyroglobulin type-1" evidence="10">
    <location>
        <begin position="29"/>
        <end position="146"/>
    </location>
</feature>
<evidence type="ECO:0000256" key="5">
    <source>
        <dbReference type="ARBA" id="ARBA00023157"/>
    </source>
</evidence>
<sequence length="378" mass="41308">MFAVLSSLLLFLFLFPFLITENMWPRGCALDCQRGRHRAVCGSNGRLYKSLCAFQRARCINTQLRLAPRAHCSGTNPRSRIIQTSTGGVAFNGYLNPAAAAFVAECGADGHFLPVQCHNQTRYCWCSMPDGKPVSGTSVLHLMPDCTGEKDVLLLKAAFPPLRTCLFFTCETWTWMHSCSVCFSCLRLRAPSSSWQEERFVPECTADGRYSPAQCHAATGYCWCVRVDSGRPLPGTSTRFPSPSLSTRPSNTPPSGSASPSSNAPSSSAPDDASPAAPEAAEFSGPEAALRWRFGRLDADSSGSLSEREARPLRQFLRRRLKPRRCAKKFAQHCDGDGDRGLTLEELRVCLEEAALGSSQTSVSASVSFTILVQYIII</sequence>
<feature type="chain" id="PRO_5034095112" description="Thyroglobulin type-1 domain-containing protein" evidence="9">
    <location>
        <begin position="21"/>
        <end position="378"/>
    </location>
</feature>
<dbReference type="PROSITE" id="PS00484">
    <property type="entry name" value="THYROGLOBULIN_1_1"/>
    <property type="match status" value="1"/>
</dbReference>
<evidence type="ECO:0000256" key="8">
    <source>
        <dbReference type="SAM" id="MobiDB-lite"/>
    </source>
</evidence>
<dbReference type="SUPFAM" id="SSF47473">
    <property type="entry name" value="EF-hand"/>
    <property type="match status" value="1"/>
</dbReference>
<dbReference type="Proteomes" id="UP000694565">
    <property type="component" value="Unplaced"/>
</dbReference>
<dbReference type="GO" id="GO:0030198">
    <property type="term" value="P:extracellular matrix organization"/>
    <property type="evidence" value="ECO:0007669"/>
    <property type="project" value="TreeGrafter"/>
</dbReference>
<dbReference type="Ensembl" id="ENSCLMT00005006107.1">
    <property type="protein sequence ID" value="ENSCLMP00005005673.1"/>
    <property type="gene ID" value="ENSCLMG00005003161.1"/>
</dbReference>
<dbReference type="SUPFAM" id="SSF57610">
    <property type="entry name" value="Thyroglobulin type-1 domain"/>
    <property type="match status" value="2"/>
</dbReference>
<dbReference type="GO" id="GO:0008201">
    <property type="term" value="F:heparin binding"/>
    <property type="evidence" value="ECO:0007669"/>
    <property type="project" value="TreeGrafter"/>
</dbReference>
<dbReference type="GO" id="GO:0050840">
    <property type="term" value="F:extracellular matrix binding"/>
    <property type="evidence" value="ECO:0007669"/>
    <property type="project" value="TreeGrafter"/>
</dbReference>
<dbReference type="GO" id="GO:0005509">
    <property type="term" value="F:calcium ion binding"/>
    <property type="evidence" value="ECO:0007669"/>
    <property type="project" value="InterPro"/>
</dbReference>
<dbReference type="CDD" id="cd00191">
    <property type="entry name" value="TY"/>
    <property type="match status" value="2"/>
</dbReference>
<dbReference type="InterPro" id="IPR000716">
    <property type="entry name" value="Thyroglobulin_1"/>
</dbReference>
<evidence type="ECO:0000256" key="2">
    <source>
        <dbReference type="ARBA" id="ARBA00022525"/>
    </source>
</evidence>
<keyword evidence="12" id="KW-1185">Reference proteome</keyword>
<reference evidence="11" key="1">
    <citation type="submission" date="2025-08" db="UniProtKB">
        <authorList>
            <consortium name="Ensembl"/>
        </authorList>
    </citation>
    <scope>IDENTIFICATION</scope>
</reference>
<protein>
    <recommendedName>
        <fullName evidence="10">Thyroglobulin type-1 domain-containing protein</fullName>
    </recommendedName>
</protein>
<feature type="disulfide bond" evidence="7">
    <location>
        <begin position="185"/>
        <end position="204"/>
    </location>
</feature>